<feature type="non-terminal residue" evidence="1">
    <location>
        <position position="1"/>
    </location>
</feature>
<accession>A0ACB8V964</accession>
<evidence type="ECO:0000313" key="1">
    <source>
        <dbReference type="EMBL" id="KAI3352190.1"/>
    </source>
</evidence>
<dbReference type="EMBL" id="CM041554">
    <property type="protein sequence ID" value="KAI3352190.1"/>
    <property type="molecule type" value="Genomic_DNA"/>
</dbReference>
<dbReference type="Proteomes" id="UP000831701">
    <property type="component" value="Chromosome 24"/>
</dbReference>
<sequence length="105" mass="12099">TKAAAEDREAEIQPQLQKVKPGDWCKDKTVWFHLNHCCRANDPSETVRSQPGLREGATKPPRRETLGRGERAQRRATPPHHHTGDRRGWQKERGETVEIHRVVVH</sequence>
<comment type="caution">
    <text evidence="1">The sequence shown here is derived from an EMBL/GenBank/DDBJ whole genome shotgun (WGS) entry which is preliminary data.</text>
</comment>
<gene>
    <name evidence="1" type="ORF">L3Q82_021001</name>
</gene>
<organism evidence="1 2">
    <name type="scientific">Scortum barcoo</name>
    <name type="common">barcoo grunter</name>
    <dbReference type="NCBI Taxonomy" id="214431"/>
    <lineage>
        <taxon>Eukaryota</taxon>
        <taxon>Metazoa</taxon>
        <taxon>Chordata</taxon>
        <taxon>Craniata</taxon>
        <taxon>Vertebrata</taxon>
        <taxon>Euteleostomi</taxon>
        <taxon>Actinopterygii</taxon>
        <taxon>Neopterygii</taxon>
        <taxon>Teleostei</taxon>
        <taxon>Neoteleostei</taxon>
        <taxon>Acanthomorphata</taxon>
        <taxon>Eupercaria</taxon>
        <taxon>Centrarchiformes</taxon>
        <taxon>Terapontoidei</taxon>
        <taxon>Terapontidae</taxon>
        <taxon>Scortum</taxon>
    </lineage>
</organism>
<keyword evidence="2" id="KW-1185">Reference proteome</keyword>
<name>A0ACB8V964_9TELE</name>
<proteinExistence type="predicted"/>
<evidence type="ECO:0000313" key="2">
    <source>
        <dbReference type="Proteomes" id="UP000831701"/>
    </source>
</evidence>
<reference evidence="1" key="1">
    <citation type="submission" date="2022-04" db="EMBL/GenBank/DDBJ databases">
        <title>Jade perch genome.</title>
        <authorList>
            <person name="Chao B."/>
        </authorList>
    </citation>
    <scope>NUCLEOTIDE SEQUENCE</scope>
    <source>
        <strain evidence="1">CB-2022</strain>
    </source>
</reference>
<protein>
    <submittedName>
        <fullName evidence="1">Uncharacterized protein</fullName>
    </submittedName>
</protein>